<dbReference type="PANTHER" id="PTHR30469">
    <property type="entry name" value="MULTIDRUG RESISTANCE PROTEIN MDTA"/>
    <property type="match status" value="1"/>
</dbReference>
<accession>A0A7X6DV91</accession>
<dbReference type="InterPro" id="IPR058792">
    <property type="entry name" value="Beta-barrel_RND_2"/>
</dbReference>
<feature type="domain" description="Multidrug resistance protein MdtA-like alpha-helical hairpin" evidence="2">
    <location>
        <begin position="110"/>
        <end position="169"/>
    </location>
</feature>
<name>A0A7X6DV91_9BACT</name>
<dbReference type="InterPro" id="IPR006143">
    <property type="entry name" value="RND_pump_MFP"/>
</dbReference>
<dbReference type="RefSeq" id="WP_168063677.1">
    <property type="nucleotide sequence ID" value="NZ_VTOW01000010.1"/>
</dbReference>
<dbReference type="AlphaFoldDB" id="A0A7X6DV91"/>
<dbReference type="EMBL" id="VTOW01000010">
    <property type="protein sequence ID" value="NKE73714.1"/>
    <property type="molecule type" value="Genomic_DNA"/>
</dbReference>
<reference evidence="6 7" key="1">
    <citation type="journal article" date="2020" name="Nature">
        <title>Bacterial chemolithoautotrophy via manganese oxidation.</title>
        <authorList>
            <person name="Yu H."/>
            <person name="Leadbetter J.R."/>
        </authorList>
    </citation>
    <scope>NUCLEOTIDE SEQUENCE [LARGE SCALE GENOMIC DNA]</scope>
    <source>
        <strain evidence="6 7">Mn-1</strain>
    </source>
</reference>
<dbReference type="GO" id="GO:1990281">
    <property type="term" value="C:efflux pump complex"/>
    <property type="evidence" value="ECO:0007669"/>
    <property type="project" value="TreeGrafter"/>
</dbReference>
<dbReference type="FunFam" id="2.40.30.170:FF:000010">
    <property type="entry name" value="Efflux RND transporter periplasmic adaptor subunit"/>
    <property type="match status" value="1"/>
</dbReference>
<dbReference type="Gene3D" id="2.40.50.100">
    <property type="match status" value="1"/>
</dbReference>
<dbReference type="Pfam" id="PF25917">
    <property type="entry name" value="BSH_RND"/>
    <property type="match status" value="1"/>
</dbReference>
<dbReference type="NCBIfam" id="TIGR01730">
    <property type="entry name" value="RND_mfp"/>
    <property type="match status" value="1"/>
</dbReference>
<comment type="similarity">
    <text evidence="1">Belongs to the membrane fusion protein (MFP) (TC 8.A.1) family.</text>
</comment>
<dbReference type="Pfam" id="PF25876">
    <property type="entry name" value="HH_MFP_RND"/>
    <property type="match status" value="1"/>
</dbReference>
<dbReference type="Pfam" id="PF25954">
    <property type="entry name" value="Beta-barrel_RND_2"/>
    <property type="match status" value="1"/>
</dbReference>
<feature type="domain" description="YknX-like C-terminal permuted SH3-like" evidence="5">
    <location>
        <begin position="290"/>
        <end position="354"/>
    </location>
</feature>
<evidence type="ECO:0000259" key="5">
    <source>
        <dbReference type="Pfam" id="PF25989"/>
    </source>
</evidence>
<dbReference type="GO" id="GO:0015562">
    <property type="term" value="F:efflux transmembrane transporter activity"/>
    <property type="evidence" value="ECO:0007669"/>
    <property type="project" value="TreeGrafter"/>
</dbReference>
<dbReference type="InterPro" id="IPR058625">
    <property type="entry name" value="MdtA-like_BSH"/>
</dbReference>
<gene>
    <name evidence="6" type="ORF">MNODULE_23445</name>
</gene>
<feature type="domain" description="CusB-like beta-barrel" evidence="4">
    <location>
        <begin position="209"/>
        <end position="280"/>
    </location>
</feature>
<comment type="caution">
    <text evidence="6">The sequence shown here is derived from an EMBL/GenBank/DDBJ whole genome shotgun (WGS) entry which is preliminary data.</text>
</comment>
<organism evidence="6 7">
    <name type="scientific">Candidatus Manganitrophus noduliformans</name>
    <dbReference type="NCBI Taxonomy" id="2606439"/>
    <lineage>
        <taxon>Bacteria</taxon>
        <taxon>Pseudomonadati</taxon>
        <taxon>Nitrospirota</taxon>
        <taxon>Nitrospiria</taxon>
        <taxon>Candidatus Troglogloeales</taxon>
        <taxon>Candidatus Manganitrophaceae</taxon>
        <taxon>Candidatus Manganitrophus</taxon>
    </lineage>
</organism>
<keyword evidence="7" id="KW-1185">Reference proteome</keyword>
<dbReference type="SUPFAM" id="SSF111369">
    <property type="entry name" value="HlyD-like secretion proteins"/>
    <property type="match status" value="1"/>
</dbReference>
<sequence>MKHRVRWSGILKKMGAFLTVFLIFAGCGEGGKSDAKPPQAAPAAGPPAMPVEAARVQTGTGRLEVTAVGSLEANESTVIRSEIAGRITAIRFKEGERATKGSVLLTINSEEFQAQLNQIKAVVELNKMNFERAKQLRPEGLIAERAYDEAESRLKESEASLSLAQVRLDKSILRAPFSGQLGLRQVSPGDFVQPGQAIVNLEDTDSIKVDFRVPEIYLNRIEDGQSLQVGVDVYPNRLFEGKIYAIDSRIDNATRTVLVRARVPNPAGVLRPGMFARVTLLLGERENAVFVPEQAVVPMGGDKFVYRVVDGKAVLTKVRLGLRKEGRVEVVEGIGPEETVITAGQMKLFDGAPVMTVGATEAAPEKAPAGG</sequence>
<evidence type="ECO:0000259" key="4">
    <source>
        <dbReference type="Pfam" id="PF25954"/>
    </source>
</evidence>
<dbReference type="Gene3D" id="1.10.287.470">
    <property type="entry name" value="Helix hairpin bin"/>
    <property type="match status" value="1"/>
</dbReference>
<evidence type="ECO:0000259" key="3">
    <source>
        <dbReference type="Pfam" id="PF25917"/>
    </source>
</evidence>
<evidence type="ECO:0000313" key="7">
    <source>
        <dbReference type="Proteomes" id="UP000534783"/>
    </source>
</evidence>
<evidence type="ECO:0000313" key="6">
    <source>
        <dbReference type="EMBL" id="NKE73714.1"/>
    </source>
</evidence>
<feature type="domain" description="Multidrug resistance protein MdtA-like barrel-sandwich hybrid" evidence="3">
    <location>
        <begin position="79"/>
        <end position="199"/>
    </location>
</feature>
<dbReference type="Gene3D" id="2.40.30.170">
    <property type="match status" value="1"/>
</dbReference>
<dbReference type="Gene3D" id="2.40.420.20">
    <property type="match status" value="1"/>
</dbReference>
<dbReference type="Proteomes" id="UP000534783">
    <property type="component" value="Unassembled WGS sequence"/>
</dbReference>
<evidence type="ECO:0000256" key="1">
    <source>
        <dbReference type="ARBA" id="ARBA00009477"/>
    </source>
</evidence>
<dbReference type="PANTHER" id="PTHR30469:SF11">
    <property type="entry name" value="BLL4320 PROTEIN"/>
    <property type="match status" value="1"/>
</dbReference>
<dbReference type="InterPro" id="IPR058637">
    <property type="entry name" value="YknX-like_C"/>
</dbReference>
<evidence type="ECO:0000259" key="2">
    <source>
        <dbReference type="Pfam" id="PF25876"/>
    </source>
</evidence>
<dbReference type="Pfam" id="PF25989">
    <property type="entry name" value="YknX_C"/>
    <property type="match status" value="1"/>
</dbReference>
<protein>
    <submittedName>
        <fullName evidence="6">Efflux RND transporter periplasmic adaptor subunit</fullName>
    </submittedName>
</protein>
<dbReference type="InterPro" id="IPR058624">
    <property type="entry name" value="MdtA-like_HH"/>
</dbReference>
<proteinExistence type="inferred from homology"/>
<dbReference type="PROSITE" id="PS51257">
    <property type="entry name" value="PROKAR_LIPOPROTEIN"/>
    <property type="match status" value="1"/>
</dbReference>